<organism evidence="1">
    <name type="scientific">Eremomyces bilateralis CBS 781.70</name>
    <dbReference type="NCBI Taxonomy" id="1392243"/>
    <lineage>
        <taxon>Eukaryota</taxon>
        <taxon>Fungi</taxon>
        <taxon>Dikarya</taxon>
        <taxon>Ascomycota</taxon>
        <taxon>Pezizomycotina</taxon>
        <taxon>Dothideomycetes</taxon>
        <taxon>Dothideomycetes incertae sedis</taxon>
        <taxon>Eremomycetales</taxon>
        <taxon>Eremomycetaceae</taxon>
        <taxon>Eremomyces</taxon>
    </lineage>
</organism>
<accession>A0A6G1GFN1</accession>
<dbReference type="InterPro" id="IPR002347">
    <property type="entry name" value="SDR_fam"/>
</dbReference>
<reference evidence="3" key="2">
    <citation type="submission" date="2020-04" db="EMBL/GenBank/DDBJ databases">
        <authorList>
            <consortium name="NCBI Genome Project"/>
        </authorList>
    </citation>
    <scope>NUCLEOTIDE SEQUENCE</scope>
    <source>
        <strain evidence="3">CBS 781.70</strain>
    </source>
</reference>
<gene>
    <name evidence="1 3" type="ORF">P152DRAFT_1868</name>
</gene>
<evidence type="ECO:0000313" key="3">
    <source>
        <dbReference type="RefSeq" id="XP_033538465.1"/>
    </source>
</evidence>
<reference evidence="1 3" key="1">
    <citation type="submission" date="2020-01" db="EMBL/GenBank/DDBJ databases">
        <authorList>
            <consortium name="DOE Joint Genome Institute"/>
            <person name="Haridas S."/>
            <person name="Albert R."/>
            <person name="Binder M."/>
            <person name="Bloem J."/>
            <person name="Labutti K."/>
            <person name="Salamov A."/>
            <person name="Andreopoulos B."/>
            <person name="Baker S.E."/>
            <person name="Barry K."/>
            <person name="Bills G."/>
            <person name="Bluhm B.H."/>
            <person name="Cannon C."/>
            <person name="Castanera R."/>
            <person name="Culley D.E."/>
            <person name="Daum C."/>
            <person name="Ezra D."/>
            <person name="Gonzalez J.B."/>
            <person name="Henrissat B."/>
            <person name="Kuo A."/>
            <person name="Liang C."/>
            <person name="Lipzen A."/>
            <person name="Lutzoni F."/>
            <person name="Magnuson J."/>
            <person name="Mondo S."/>
            <person name="Nolan M."/>
            <person name="Ohm R."/>
            <person name="Pangilinan J."/>
            <person name="Park H.-J."/>
            <person name="Ramirez L."/>
            <person name="Alfaro M."/>
            <person name="Sun H."/>
            <person name="Tritt A."/>
            <person name="Yoshinaga Y."/>
            <person name="Zwiers L.-H."/>
            <person name="Turgeon B.G."/>
            <person name="Goodwin S.B."/>
            <person name="Spatafora J.W."/>
            <person name="Crous P.W."/>
            <person name="Grigoriev I.V."/>
        </authorList>
    </citation>
    <scope>NUCLEOTIDE SEQUENCE</scope>
    <source>
        <strain evidence="1 3">CBS 781.70</strain>
    </source>
</reference>
<dbReference type="GeneID" id="54414792"/>
<dbReference type="Gene3D" id="3.40.50.720">
    <property type="entry name" value="NAD(P)-binding Rossmann-like Domain"/>
    <property type="match status" value="1"/>
</dbReference>
<dbReference type="RefSeq" id="XP_033538465.1">
    <property type="nucleotide sequence ID" value="XM_033674222.1"/>
</dbReference>
<protein>
    <submittedName>
        <fullName evidence="1 3">NAD(P)-binding protein</fullName>
    </submittedName>
</protein>
<evidence type="ECO:0000313" key="2">
    <source>
        <dbReference type="Proteomes" id="UP000504638"/>
    </source>
</evidence>
<dbReference type="SUPFAM" id="SSF51735">
    <property type="entry name" value="NAD(P)-binding Rossmann-fold domains"/>
    <property type="match status" value="1"/>
</dbReference>
<dbReference type="Pfam" id="PF00106">
    <property type="entry name" value="adh_short"/>
    <property type="match status" value="1"/>
</dbReference>
<dbReference type="OrthoDB" id="5296at2759"/>
<keyword evidence="2" id="KW-1185">Reference proteome</keyword>
<dbReference type="EMBL" id="ML975149">
    <property type="protein sequence ID" value="KAF1816834.1"/>
    <property type="molecule type" value="Genomic_DNA"/>
</dbReference>
<dbReference type="InterPro" id="IPR036291">
    <property type="entry name" value="NAD(P)-bd_dom_sf"/>
</dbReference>
<dbReference type="AlphaFoldDB" id="A0A6G1GFN1"/>
<name>A0A6G1GFN1_9PEZI</name>
<dbReference type="Proteomes" id="UP000504638">
    <property type="component" value="Unplaced"/>
</dbReference>
<sequence>MPILITGAASGIGLEFLKRWAPKQICIAVDNVPIPLDWLPEGYEHSVLAYTVDLTSPTAIEKLGQKLKQVSISCIIHSAGIRGLVSSIHQTNPTDVRSAETMESMDAATMTTTFQINALGTFLLVKELFSSLRLALQLGDEVKVVVMSSRMGSISGNNSGGGYAYRASKAALNAIVKSFAVDIPEMTFLMVHPGRVETGLVLAKEQGAMRAEESVSDMIALFDRLSSKDSGRFLDRFGEDIPF</sequence>
<dbReference type="PANTHER" id="PTHR45458:SF1">
    <property type="entry name" value="SHORT CHAIN DEHYDROGENASE"/>
    <property type="match status" value="1"/>
</dbReference>
<proteinExistence type="predicted"/>
<dbReference type="PANTHER" id="PTHR45458">
    <property type="entry name" value="SHORT-CHAIN DEHYDROGENASE/REDUCTASE SDR"/>
    <property type="match status" value="1"/>
</dbReference>
<dbReference type="PRINTS" id="PR00081">
    <property type="entry name" value="GDHRDH"/>
</dbReference>
<dbReference type="GO" id="GO:0016616">
    <property type="term" value="F:oxidoreductase activity, acting on the CH-OH group of donors, NAD or NADP as acceptor"/>
    <property type="evidence" value="ECO:0007669"/>
    <property type="project" value="TreeGrafter"/>
</dbReference>
<reference evidence="3" key="3">
    <citation type="submission" date="2025-04" db="UniProtKB">
        <authorList>
            <consortium name="RefSeq"/>
        </authorList>
    </citation>
    <scope>IDENTIFICATION</scope>
    <source>
        <strain evidence="3">CBS 781.70</strain>
    </source>
</reference>
<dbReference type="InterPro" id="IPR052184">
    <property type="entry name" value="SDR_enzymes"/>
</dbReference>
<evidence type="ECO:0000313" key="1">
    <source>
        <dbReference type="EMBL" id="KAF1816834.1"/>
    </source>
</evidence>